<dbReference type="SUPFAM" id="SSF103473">
    <property type="entry name" value="MFS general substrate transporter"/>
    <property type="match status" value="1"/>
</dbReference>
<evidence type="ECO:0000256" key="6">
    <source>
        <dbReference type="SAM" id="MobiDB-lite"/>
    </source>
</evidence>
<evidence type="ECO:0000313" key="10">
    <source>
        <dbReference type="Proteomes" id="UP000193207"/>
    </source>
</evidence>
<organism evidence="9 10">
    <name type="scientific">Roseovarius halotolerans</name>
    <dbReference type="NCBI Taxonomy" id="505353"/>
    <lineage>
        <taxon>Bacteria</taxon>
        <taxon>Pseudomonadati</taxon>
        <taxon>Pseudomonadota</taxon>
        <taxon>Alphaproteobacteria</taxon>
        <taxon>Rhodobacterales</taxon>
        <taxon>Roseobacteraceae</taxon>
        <taxon>Roseovarius</taxon>
    </lineage>
</organism>
<dbReference type="Proteomes" id="UP000193207">
    <property type="component" value="Unassembled WGS sequence"/>
</dbReference>
<protein>
    <submittedName>
        <fullName evidence="9">Major Facilitator Superfamily protein</fullName>
    </submittedName>
</protein>
<feature type="transmembrane region" description="Helical" evidence="7">
    <location>
        <begin position="276"/>
        <end position="297"/>
    </location>
</feature>
<feature type="transmembrane region" description="Helical" evidence="7">
    <location>
        <begin position="20"/>
        <end position="43"/>
    </location>
</feature>
<dbReference type="PROSITE" id="PS50850">
    <property type="entry name" value="MFS"/>
    <property type="match status" value="1"/>
</dbReference>
<feature type="transmembrane region" description="Helical" evidence="7">
    <location>
        <begin position="251"/>
        <end position="270"/>
    </location>
</feature>
<evidence type="ECO:0000256" key="2">
    <source>
        <dbReference type="ARBA" id="ARBA00022475"/>
    </source>
</evidence>
<accession>A0A1X6YMD1</accession>
<evidence type="ECO:0000313" key="9">
    <source>
        <dbReference type="EMBL" id="SLN25150.1"/>
    </source>
</evidence>
<keyword evidence="5 7" id="KW-0472">Membrane</keyword>
<evidence type="ECO:0000256" key="5">
    <source>
        <dbReference type="ARBA" id="ARBA00023136"/>
    </source>
</evidence>
<dbReference type="OrthoDB" id="2957247at2"/>
<dbReference type="InterPro" id="IPR011701">
    <property type="entry name" value="MFS"/>
</dbReference>
<name>A0A1X6YMD1_9RHOB</name>
<feature type="compositionally biased region" description="Basic and acidic residues" evidence="6">
    <location>
        <begin position="361"/>
        <end position="372"/>
    </location>
</feature>
<dbReference type="InterPro" id="IPR050189">
    <property type="entry name" value="MFS_Efflux_Transporters"/>
</dbReference>
<keyword evidence="10" id="KW-1185">Reference proteome</keyword>
<sequence length="381" mass="40090">MGFGLFVPQFKSVFSLSSSTVGFIASLGFCGFFVGLLAAQALLNRMGPKTPVLTGLFSALTGMGMIALAQDTVMLATGVFLAASSAGFAWTPFNDPVHRKIRDWDRPTALARISTGTSIGVVAAGLAALALVFADLPWRYCWAFFAIAALAAFILNWSVLRRIDKPQPNATAMPWRELCSFAASPLFAIAFVYGANSAIYISFAPDAFFAHGGIAGIPKAATPALVFLCYGVFGLTGLLAGDVKQAIGMSWLLRLLMSASALSLILVGILPASDSALLVSAGLQGVHVMMTSAVLAFWSERLFPDIPSLSFTAALLASAAGSILGPATAGSLSDTFDPATMFLATATLPVATACILRDRHARERSVRPDTPEPYRYPQSQS</sequence>
<reference evidence="9 10" key="1">
    <citation type="submission" date="2017-03" db="EMBL/GenBank/DDBJ databases">
        <authorList>
            <person name="Afonso C.L."/>
            <person name="Miller P.J."/>
            <person name="Scott M.A."/>
            <person name="Spackman E."/>
            <person name="Goraichik I."/>
            <person name="Dimitrov K.M."/>
            <person name="Suarez D.L."/>
            <person name="Swayne D.E."/>
        </authorList>
    </citation>
    <scope>NUCLEOTIDE SEQUENCE [LARGE SCALE GENOMIC DNA]</scope>
    <source>
        <strain evidence="9 10">CECT 8110</strain>
    </source>
</reference>
<gene>
    <name evidence="9" type="ORF">ROH8110_01089</name>
</gene>
<evidence type="ECO:0000259" key="8">
    <source>
        <dbReference type="PROSITE" id="PS50850"/>
    </source>
</evidence>
<dbReference type="GO" id="GO:0005886">
    <property type="term" value="C:plasma membrane"/>
    <property type="evidence" value="ECO:0007669"/>
    <property type="project" value="UniProtKB-SubCell"/>
</dbReference>
<feature type="transmembrane region" description="Helical" evidence="7">
    <location>
        <begin position="309"/>
        <end position="327"/>
    </location>
</feature>
<feature type="transmembrane region" description="Helical" evidence="7">
    <location>
        <begin position="339"/>
        <end position="356"/>
    </location>
</feature>
<proteinExistence type="predicted"/>
<dbReference type="PANTHER" id="PTHR43124">
    <property type="entry name" value="PURINE EFFLUX PUMP PBUE"/>
    <property type="match status" value="1"/>
</dbReference>
<dbReference type="PANTHER" id="PTHR43124:SF3">
    <property type="entry name" value="CHLORAMPHENICOL EFFLUX PUMP RV0191"/>
    <property type="match status" value="1"/>
</dbReference>
<feature type="transmembrane region" description="Helical" evidence="7">
    <location>
        <begin position="181"/>
        <end position="201"/>
    </location>
</feature>
<dbReference type="Gene3D" id="1.20.1250.20">
    <property type="entry name" value="MFS general substrate transporter like domains"/>
    <property type="match status" value="1"/>
</dbReference>
<dbReference type="GO" id="GO:0022857">
    <property type="term" value="F:transmembrane transporter activity"/>
    <property type="evidence" value="ECO:0007669"/>
    <property type="project" value="InterPro"/>
</dbReference>
<comment type="subcellular location">
    <subcellularLocation>
        <location evidence="1">Cell membrane</location>
        <topology evidence="1">Multi-pass membrane protein</topology>
    </subcellularLocation>
</comment>
<keyword evidence="4 7" id="KW-1133">Transmembrane helix</keyword>
<evidence type="ECO:0000256" key="1">
    <source>
        <dbReference type="ARBA" id="ARBA00004651"/>
    </source>
</evidence>
<keyword evidence="3 7" id="KW-0812">Transmembrane</keyword>
<dbReference type="InterPro" id="IPR020846">
    <property type="entry name" value="MFS_dom"/>
</dbReference>
<evidence type="ECO:0000256" key="7">
    <source>
        <dbReference type="SAM" id="Phobius"/>
    </source>
</evidence>
<feature type="transmembrane region" description="Helical" evidence="7">
    <location>
        <begin position="140"/>
        <end position="160"/>
    </location>
</feature>
<feature type="region of interest" description="Disordered" evidence="6">
    <location>
        <begin position="361"/>
        <end position="381"/>
    </location>
</feature>
<dbReference type="AlphaFoldDB" id="A0A1X6YMD1"/>
<feature type="transmembrane region" description="Helical" evidence="7">
    <location>
        <begin position="113"/>
        <end position="134"/>
    </location>
</feature>
<dbReference type="InterPro" id="IPR036259">
    <property type="entry name" value="MFS_trans_sf"/>
</dbReference>
<feature type="domain" description="Major facilitator superfamily (MFS) profile" evidence="8">
    <location>
        <begin position="1"/>
        <end position="364"/>
    </location>
</feature>
<dbReference type="Pfam" id="PF07690">
    <property type="entry name" value="MFS_1"/>
    <property type="match status" value="1"/>
</dbReference>
<feature type="transmembrane region" description="Helical" evidence="7">
    <location>
        <begin position="221"/>
        <end position="239"/>
    </location>
</feature>
<feature type="transmembrane region" description="Helical" evidence="7">
    <location>
        <begin position="75"/>
        <end position="93"/>
    </location>
</feature>
<evidence type="ECO:0000256" key="3">
    <source>
        <dbReference type="ARBA" id="ARBA00022692"/>
    </source>
</evidence>
<evidence type="ECO:0000256" key="4">
    <source>
        <dbReference type="ARBA" id="ARBA00022989"/>
    </source>
</evidence>
<dbReference type="EMBL" id="FWFU01000001">
    <property type="protein sequence ID" value="SLN25150.1"/>
    <property type="molecule type" value="Genomic_DNA"/>
</dbReference>
<feature type="transmembrane region" description="Helical" evidence="7">
    <location>
        <begin position="50"/>
        <end position="69"/>
    </location>
</feature>
<keyword evidence="2" id="KW-1003">Cell membrane</keyword>